<organism evidence="2 3">
    <name type="scientific">Undibacterium cyanobacteriorum</name>
    <dbReference type="NCBI Taxonomy" id="3073561"/>
    <lineage>
        <taxon>Bacteria</taxon>
        <taxon>Pseudomonadati</taxon>
        <taxon>Pseudomonadota</taxon>
        <taxon>Betaproteobacteria</taxon>
        <taxon>Burkholderiales</taxon>
        <taxon>Oxalobacteraceae</taxon>
        <taxon>Undibacterium</taxon>
    </lineage>
</organism>
<name>A0ABY9REG1_9BURK</name>
<keyword evidence="1" id="KW-0732">Signal</keyword>
<keyword evidence="3" id="KW-1185">Reference proteome</keyword>
<protein>
    <submittedName>
        <fullName evidence="2">Uncharacterized protein</fullName>
    </submittedName>
</protein>
<dbReference type="Proteomes" id="UP001181355">
    <property type="component" value="Chromosome"/>
</dbReference>
<feature type="chain" id="PRO_5047038408" evidence="1">
    <location>
        <begin position="20"/>
        <end position="156"/>
    </location>
</feature>
<accession>A0ABY9REG1</accession>
<dbReference type="RefSeq" id="WP_309481106.1">
    <property type="nucleotide sequence ID" value="NZ_CP133720.1"/>
</dbReference>
<evidence type="ECO:0000313" key="2">
    <source>
        <dbReference type="EMBL" id="WMW79611.1"/>
    </source>
</evidence>
<gene>
    <name evidence="2" type="ORF">RF679_13245</name>
</gene>
<evidence type="ECO:0000313" key="3">
    <source>
        <dbReference type="Proteomes" id="UP001181355"/>
    </source>
</evidence>
<feature type="signal peptide" evidence="1">
    <location>
        <begin position="1"/>
        <end position="19"/>
    </location>
</feature>
<evidence type="ECO:0000256" key="1">
    <source>
        <dbReference type="SAM" id="SignalP"/>
    </source>
</evidence>
<dbReference type="EMBL" id="CP133720">
    <property type="protein sequence ID" value="WMW79611.1"/>
    <property type="molecule type" value="Genomic_DNA"/>
</dbReference>
<reference evidence="2" key="1">
    <citation type="submission" date="2023-09" db="EMBL/GenBank/DDBJ databases">
        <title>Undibacterium sp. 20NA77.5 isolated from freshwater.</title>
        <authorList>
            <person name="Le V."/>
            <person name="Ko S.-R."/>
            <person name="Ahn C.-Y."/>
            <person name="Oh H.-M."/>
        </authorList>
    </citation>
    <scope>NUCLEOTIDE SEQUENCE</scope>
    <source>
        <strain evidence="2">20NA77.5</strain>
    </source>
</reference>
<proteinExistence type="predicted"/>
<sequence>MKKYFLLVLSLFVSTSSYAECDVSKIISTIVASDGAIIQRDHYHSQFFFPIVDAVVTNKALWLRTLGADFSPVEFKNESGSIELLKVQFLLHVRGMSKDEASFKVKDYQDSRIFMSPHVDERCNFEGKIDLILRKRDGSSEKSEFVVYKPIRVNTK</sequence>